<evidence type="ECO:0000259" key="2">
    <source>
        <dbReference type="Pfam" id="PF00625"/>
    </source>
</evidence>
<evidence type="ECO:0000313" key="3">
    <source>
        <dbReference type="EMBL" id="PYH74123.1"/>
    </source>
</evidence>
<dbReference type="AlphaFoldDB" id="A0A319C6S2"/>
<dbReference type="SUPFAM" id="SSF52540">
    <property type="entry name" value="P-loop containing nucleoside triphosphate hydrolases"/>
    <property type="match status" value="1"/>
</dbReference>
<evidence type="ECO:0000313" key="4">
    <source>
        <dbReference type="Proteomes" id="UP000248405"/>
    </source>
</evidence>
<proteinExistence type="predicted"/>
<feature type="region of interest" description="Disordered" evidence="1">
    <location>
        <begin position="90"/>
        <end position="114"/>
    </location>
</feature>
<keyword evidence="4" id="KW-1185">Reference proteome</keyword>
<feature type="domain" description="Guanylate kinase/L-type calcium channel beta subunit" evidence="2">
    <location>
        <begin position="65"/>
        <end position="100"/>
    </location>
</feature>
<feature type="region of interest" description="Disordered" evidence="1">
    <location>
        <begin position="31"/>
        <end position="60"/>
    </location>
</feature>
<dbReference type="InterPro" id="IPR008145">
    <property type="entry name" value="GK/Ca_channel_bsu"/>
</dbReference>
<evidence type="ECO:0000256" key="1">
    <source>
        <dbReference type="SAM" id="MobiDB-lite"/>
    </source>
</evidence>
<dbReference type="GeneID" id="37212554"/>
<dbReference type="Gene3D" id="3.40.50.300">
    <property type="entry name" value="P-loop containing nucleotide triphosphate hydrolases"/>
    <property type="match status" value="1"/>
</dbReference>
<dbReference type="InterPro" id="IPR027417">
    <property type="entry name" value="P-loop_NTPase"/>
</dbReference>
<protein>
    <recommendedName>
        <fullName evidence="2">Guanylate kinase/L-type calcium channel beta subunit domain-containing protein</fullName>
    </recommendedName>
</protein>
<dbReference type="Pfam" id="PF00625">
    <property type="entry name" value="Guanylate_kin"/>
    <property type="match status" value="1"/>
</dbReference>
<dbReference type="Gene3D" id="3.30.63.10">
    <property type="entry name" value="Guanylate Kinase phosphate binding domain"/>
    <property type="match status" value="1"/>
</dbReference>
<dbReference type="Proteomes" id="UP000248405">
    <property type="component" value="Unassembled WGS sequence"/>
</dbReference>
<dbReference type="RefSeq" id="XP_025567917.1">
    <property type="nucleotide sequence ID" value="XM_025707962.1"/>
</dbReference>
<sequence>MMLDRHSPFTSRSSSFHVIVVTNRYYTKALSHNQPPITHKPNATHPPSTTQLTDPPATTPDALSIVTSGPSGVGKCILIKKLFEAHPDTFAFGVPHDPRTTGRRNPQQELHLYR</sequence>
<accession>A0A319C6S2</accession>
<name>A0A319C6S2_ASPVC</name>
<reference evidence="3" key="1">
    <citation type="submission" date="2016-12" db="EMBL/GenBank/DDBJ databases">
        <title>The genomes of Aspergillus section Nigri reveals drivers in fungal speciation.</title>
        <authorList>
            <consortium name="DOE Joint Genome Institute"/>
            <person name="Vesth T.C."/>
            <person name="Nybo J."/>
            <person name="Theobald S."/>
            <person name="Brandl J."/>
            <person name="Frisvad J.C."/>
            <person name="Nielsen K.F."/>
            <person name="Lyhne E.K."/>
            <person name="Kogle M.E."/>
            <person name="Kuo A."/>
            <person name="Riley R."/>
            <person name="Clum A."/>
            <person name="Nolan M."/>
            <person name="Lipzen A."/>
            <person name="Salamov A."/>
            <person name="Henrissat B."/>
            <person name="Wiebenga A."/>
            <person name="De Vries R.P."/>
            <person name="Grigoriev I.V."/>
            <person name="Mortensen U.H."/>
            <person name="Andersen M.R."/>
            <person name="Baker S.E."/>
        </authorList>
    </citation>
    <scope>NUCLEOTIDE SEQUENCE [LARGE SCALE GENOMIC DNA]</scope>
    <source>
        <strain evidence="3">CBS 113365</strain>
    </source>
</reference>
<dbReference type="EMBL" id="KZ821614">
    <property type="protein sequence ID" value="PYH74123.1"/>
    <property type="molecule type" value="Genomic_DNA"/>
</dbReference>
<dbReference type="OrthoDB" id="6334211at2759"/>
<organism evidence="3 4">
    <name type="scientific">Aspergillus vadensis (strain CBS 113365 / IMI 142717 / IBT 24658)</name>
    <dbReference type="NCBI Taxonomy" id="1448311"/>
    <lineage>
        <taxon>Eukaryota</taxon>
        <taxon>Fungi</taxon>
        <taxon>Dikarya</taxon>
        <taxon>Ascomycota</taxon>
        <taxon>Pezizomycotina</taxon>
        <taxon>Eurotiomycetes</taxon>
        <taxon>Eurotiomycetidae</taxon>
        <taxon>Eurotiales</taxon>
        <taxon>Aspergillaceae</taxon>
        <taxon>Aspergillus</taxon>
        <taxon>Aspergillus subgen. Circumdati</taxon>
    </lineage>
</organism>
<gene>
    <name evidence="3" type="ORF">BO88DRAFT_409514</name>
</gene>